<gene>
    <name evidence="1" type="ORF">KUCAC02_012496</name>
</gene>
<proteinExistence type="predicted"/>
<organism evidence="1 2">
    <name type="scientific">Chaenocephalus aceratus</name>
    <name type="common">Blackfin icefish</name>
    <name type="synonym">Chaenichthys aceratus</name>
    <dbReference type="NCBI Taxonomy" id="36190"/>
    <lineage>
        <taxon>Eukaryota</taxon>
        <taxon>Metazoa</taxon>
        <taxon>Chordata</taxon>
        <taxon>Craniata</taxon>
        <taxon>Vertebrata</taxon>
        <taxon>Euteleostomi</taxon>
        <taxon>Actinopterygii</taxon>
        <taxon>Neopterygii</taxon>
        <taxon>Teleostei</taxon>
        <taxon>Neoteleostei</taxon>
        <taxon>Acanthomorphata</taxon>
        <taxon>Eupercaria</taxon>
        <taxon>Perciformes</taxon>
        <taxon>Notothenioidei</taxon>
        <taxon>Channichthyidae</taxon>
        <taxon>Chaenocephalus</taxon>
    </lineage>
</organism>
<reference evidence="1" key="1">
    <citation type="submission" date="2022-05" db="EMBL/GenBank/DDBJ databases">
        <title>Chromosome-level genome of Chaenocephalus aceratus.</title>
        <authorList>
            <person name="Park H."/>
        </authorList>
    </citation>
    <scope>NUCLEOTIDE SEQUENCE</scope>
    <source>
        <strain evidence="1">KU_202001</strain>
    </source>
</reference>
<keyword evidence="2" id="KW-1185">Reference proteome</keyword>
<name>A0ACB9XCS7_CHAAC</name>
<protein>
    <submittedName>
        <fullName evidence="1">Uncharacterized protein</fullName>
    </submittedName>
</protein>
<evidence type="ECO:0000313" key="1">
    <source>
        <dbReference type="EMBL" id="KAI4823944.1"/>
    </source>
</evidence>
<sequence length="157" mass="17660">MKIPSKKMAHIPVYTVGFHSTPKSHGHKSQVYKSLRSLSRRPVEEEFPHLYAQGCTLRDVCAECTKFVADVISSSRRSVDILNNTPKREARAAPQRPQLHRQSHLETDPHPQCLRSPPPQGPPQLPPHSHQHHPQQQRPHASSAAPLHTNTINNGNQ</sequence>
<evidence type="ECO:0000313" key="2">
    <source>
        <dbReference type="Proteomes" id="UP001057452"/>
    </source>
</evidence>
<comment type="caution">
    <text evidence="1">The sequence shown here is derived from an EMBL/GenBank/DDBJ whole genome shotgun (WGS) entry which is preliminary data.</text>
</comment>
<dbReference type="EMBL" id="CM043791">
    <property type="protein sequence ID" value="KAI4823944.1"/>
    <property type="molecule type" value="Genomic_DNA"/>
</dbReference>
<accession>A0ACB9XCS7</accession>
<dbReference type="Proteomes" id="UP001057452">
    <property type="component" value="Chromosome 7"/>
</dbReference>